<dbReference type="SUPFAM" id="SSF52266">
    <property type="entry name" value="SGNH hydrolase"/>
    <property type="match status" value="1"/>
</dbReference>
<evidence type="ECO:0000313" key="3">
    <source>
        <dbReference type="Proteomes" id="UP000316238"/>
    </source>
</evidence>
<dbReference type="PANTHER" id="PTHR30383:SF5">
    <property type="entry name" value="SGNH HYDROLASE-TYPE ESTERASE DOMAIN-CONTAINING PROTEIN"/>
    <property type="match status" value="1"/>
</dbReference>
<dbReference type="EMBL" id="NQJD01000026">
    <property type="protein sequence ID" value="TAA74457.1"/>
    <property type="molecule type" value="Genomic_DNA"/>
</dbReference>
<keyword evidence="3" id="KW-1185">Reference proteome</keyword>
<evidence type="ECO:0000259" key="1">
    <source>
        <dbReference type="Pfam" id="PF13472"/>
    </source>
</evidence>
<dbReference type="Proteomes" id="UP000316238">
    <property type="component" value="Unassembled WGS sequence"/>
</dbReference>
<organism evidence="2 3">
    <name type="scientific">Candidatus Electronema aureum</name>
    <dbReference type="NCBI Taxonomy" id="2005002"/>
    <lineage>
        <taxon>Bacteria</taxon>
        <taxon>Pseudomonadati</taxon>
        <taxon>Thermodesulfobacteriota</taxon>
        <taxon>Desulfobulbia</taxon>
        <taxon>Desulfobulbales</taxon>
        <taxon>Desulfobulbaceae</taxon>
        <taxon>Candidatus Electronema</taxon>
    </lineage>
</organism>
<dbReference type="InterPro" id="IPR036514">
    <property type="entry name" value="SGNH_hydro_sf"/>
</dbReference>
<sequence length="210" mass="22722">MNKQLVGILLTLLNHTEPVVLPPEPPPPPPPLASKETVVCFGDSITAGYKAIGYPVYLQSMKSSSLNVVNAGLGGEDTYRGVARMKKVLAANRPKYVVIMEGANDVVEGISPSTTTYDLNNMALQVKRAGGIPIMSTITPNTARRSYVPENYNPSIIQMAYKGRFTLVNTYSRMASSWRSITFDGIHPNDTGSKMIAEGFAEALTKVQGK</sequence>
<dbReference type="InterPro" id="IPR051532">
    <property type="entry name" value="Ester_Hydrolysis_Enzymes"/>
</dbReference>
<protein>
    <submittedName>
        <fullName evidence="2">Lysophospholipase L1</fullName>
    </submittedName>
</protein>
<dbReference type="Pfam" id="PF13472">
    <property type="entry name" value="Lipase_GDSL_2"/>
    <property type="match status" value="1"/>
</dbReference>
<accession>A0A521G0C0</accession>
<comment type="caution">
    <text evidence="2">The sequence shown here is derived from an EMBL/GenBank/DDBJ whole genome shotgun (WGS) entry which is preliminary data.</text>
</comment>
<dbReference type="PANTHER" id="PTHR30383">
    <property type="entry name" value="THIOESTERASE 1/PROTEASE 1/LYSOPHOSPHOLIPASE L1"/>
    <property type="match status" value="1"/>
</dbReference>
<gene>
    <name evidence="2" type="ORF">CDV28_12617</name>
</gene>
<dbReference type="AlphaFoldDB" id="A0A521G0C0"/>
<dbReference type="GO" id="GO:0004622">
    <property type="term" value="F:phosphatidylcholine lysophospholipase activity"/>
    <property type="evidence" value="ECO:0007669"/>
    <property type="project" value="TreeGrafter"/>
</dbReference>
<proteinExistence type="predicted"/>
<dbReference type="Gene3D" id="3.40.50.1110">
    <property type="entry name" value="SGNH hydrolase"/>
    <property type="match status" value="1"/>
</dbReference>
<reference evidence="2" key="1">
    <citation type="submission" date="2017-07" db="EMBL/GenBank/DDBJ databases">
        <title>The cable genome - Insights into the physiology and evolution of filamentous bacteria capable of sulfide oxidation via long distance electron transfer.</title>
        <authorList>
            <person name="Thorup C."/>
            <person name="Bjerg J.T."/>
            <person name="Schreiber L."/>
            <person name="Nielsen L.P."/>
            <person name="Kjeldsen K.U."/>
            <person name="Boesen T."/>
            <person name="Boggild A."/>
            <person name="Meysman F."/>
            <person name="Geelhoed J."/>
            <person name="Schramm A."/>
        </authorList>
    </citation>
    <scope>NUCLEOTIDE SEQUENCE [LARGE SCALE GENOMIC DNA]</scope>
    <source>
        <strain evidence="2">GS</strain>
    </source>
</reference>
<evidence type="ECO:0000313" key="2">
    <source>
        <dbReference type="EMBL" id="TAA74457.1"/>
    </source>
</evidence>
<dbReference type="InterPro" id="IPR013830">
    <property type="entry name" value="SGNH_hydro"/>
</dbReference>
<name>A0A521G0C0_9BACT</name>
<feature type="domain" description="SGNH hydrolase-type esterase" evidence="1">
    <location>
        <begin position="40"/>
        <end position="194"/>
    </location>
</feature>